<evidence type="ECO:0000313" key="2">
    <source>
        <dbReference type="Proteomes" id="UP000610026"/>
    </source>
</evidence>
<dbReference type="GeneID" id="77947884"/>
<accession>A0A889IQL7</accession>
<protein>
    <submittedName>
        <fullName evidence="1">Uncharacterized protein</fullName>
    </submittedName>
</protein>
<dbReference type="RefSeq" id="YP_010671630.1">
    <property type="nucleotide sequence ID" value="NC_070969.1"/>
</dbReference>
<dbReference type="EMBL" id="MW460249">
    <property type="protein sequence ID" value="QRE00617.1"/>
    <property type="molecule type" value="Genomic_DNA"/>
</dbReference>
<organism evidence="1 2">
    <name type="scientific">Pseudomonas phage Itty13</name>
    <dbReference type="NCBI Taxonomy" id="2805750"/>
    <lineage>
        <taxon>Viruses</taxon>
        <taxon>Duplodnaviria</taxon>
        <taxon>Heunggongvirae</taxon>
        <taxon>Uroviricota</taxon>
        <taxon>Caudoviricetes</taxon>
        <taxon>Ittyvirus</taxon>
        <taxon>Ittyvirus itty13</taxon>
    </lineage>
</organism>
<proteinExistence type="predicted"/>
<sequence>MTVALLVWWLTATSCEAATPIVSDEHDALRICLTIAADEKPNYSAFGEGVECVTYDN</sequence>
<dbReference type="Proteomes" id="UP000610026">
    <property type="component" value="Segment"/>
</dbReference>
<evidence type="ECO:0000313" key="1">
    <source>
        <dbReference type="EMBL" id="QRE00617.1"/>
    </source>
</evidence>
<name>A0A889IQL7_9CAUD</name>
<reference evidence="1" key="1">
    <citation type="submission" date="2021-01" db="EMBL/GenBank/DDBJ databases">
        <authorList>
            <person name="Ben Porat S."/>
            <person name="Alkalay-Oren S."/>
            <person name="Coppenhagen-Glazer S."/>
            <person name="Hazan R."/>
        </authorList>
    </citation>
    <scope>NUCLEOTIDE SEQUENCE</scope>
</reference>
<keyword evidence="2" id="KW-1185">Reference proteome</keyword>
<dbReference type="KEGG" id="vg:77947884"/>